<dbReference type="Proteomes" id="UP001281761">
    <property type="component" value="Unassembled WGS sequence"/>
</dbReference>
<name>A0ABQ9WSG3_9EUKA</name>
<dbReference type="Gene3D" id="2.60.120.920">
    <property type="match status" value="1"/>
</dbReference>
<sequence>MTIPDYYVSSLASKRLISSSPSSHPNSFSKSRLNASTPIPVPLVTLPPLLFTDPSHFIINETTLTRSEVGLNSGGFARLSTALLKTPITQGTVSVTVTLLSLPSINYFVRFDLLDSTAAVPKLGEVLGYNVKDSLSLTSSTGNLSHNTPSTGYSPQFEFCHSELREGDCVRMEVDMKSNPQIVQFFVNGESGRSFVTGLPRSVRLGFTVDGLGTSFRIDRIAHQTQPTPIAPAMRELKW</sequence>
<comment type="caution">
    <text evidence="1">The sequence shown here is derived from an EMBL/GenBank/DDBJ whole genome shotgun (WGS) entry which is preliminary data.</text>
</comment>
<organism evidence="1 2">
    <name type="scientific">Blattamonas nauphoetae</name>
    <dbReference type="NCBI Taxonomy" id="2049346"/>
    <lineage>
        <taxon>Eukaryota</taxon>
        <taxon>Metamonada</taxon>
        <taxon>Preaxostyla</taxon>
        <taxon>Oxymonadida</taxon>
        <taxon>Blattamonas</taxon>
    </lineage>
</organism>
<protein>
    <recommendedName>
        <fullName evidence="3">B30.2/SPRY domain-containing protein</fullName>
    </recommendedName>
</protein>
<gene>
    <name evidence="1" type="ORF">BLNAU_22670</name>
</gene>
<dbReference type="InterPro" id="IPR043136">
    <property type="entry name" value="B30.2/SPRY_sf"/>
</dbReference>
<keyword evidence="2" id="KW-1185">Reference proteome</keyword>
<evidence type="ECO:0000313" key="1">
    <source>
        <dbReference type="EMBL" id="KAK2942437.1"/>
    </source>
</evidence>
<evidence type="ECO:0000313" key="2">
    <source>
        <dbReference type="Proteomes" id="UP001281761"/>
    </source>
</evidence>
<evidence type="ECO:0008006" key="3">
    <source>
        <dbReference type="Google" id="ProtNLM"/>
    </source>
</evidence>
<dbReference type="EMBL" id="JARBJD010000409">
    <property type="protein sequence ID" value="KAK2942437.1"/>
    <property type="molecule type" value="Genomic_DNA"/>
</dbReference>
<proteinExistence type="predicted"/>
<reference evidence="1 2" key="1">
    <citation type="journal article" date="2022" name="bioRxiv">
        <title>Genomics of Preaxostyla Flagellates Illuminates Evolutionary Transitions and the Path Towards Mitochondrial Loss.</title>
        <authorList>
            <person name="Novak L.V.F."/>
            <person name="Treitli S.C."/>
            <person name="Pyrih J."/>
            <person name="Halakuc P."/>
            <person name="Pipaliya S.V."/>
            <person name="Vacek V."/>
            <person name="Brzon O."/>
            <person name="Soukal P."/>
            <person name="Eme L."/>
            <person name="Dacks J.B."/>
            <person name="Karnkowska A."/>
            <person name="Elias M."/>
            <person name="Hampl V."/>
        </authorList>
    </citation>
    <scope>NUCLEOTIDE SEQUENCE [LARGE SCALE GENOMIC DNA]</scope>
    <source>
        <strain evidence="1">NAU3</strain>
        <tissue evidence="1">Gut</tissue>
    </source>
</reference>
<accession>A0ABQ9WSG3</accession>